<protein>
    <submittedName>
        <fullName evidence="2">Uncharacterized protein</fullName>
    </submittedName>
</protein>
<accession>A0ABT6KSK8</accession>
<evidence type="ECO:0000313" key="3">
    <source>
        <dbReference type="Proteomes" id="UP001160142"/>
    </source>
</evidence>
<dbReference type="RefSeq" id="WP_322134464.1">
    <property type="nucleotide sequence ID" value="NZ_CP085036.1"/>
</dbReference>
<keyword evidence="1" id="KW-0812">Transmembrane</keyword>
<evidence type="ECO:0000313" key="2">
    <source>
        <dbReference type="EMBL" id="MDH6182177.1"/>
    </source>
</evidence>
<keyword evidence="1" id="KW-0472">Membrane</keyword>
<keyword evidence="3" id="KW-1185">Reference proteome</keyword>
<gene>
    <name evidence="2" type="ORF">M2152_002359</name>
</gene>
<dbReference type="EMBL" id="JARXVQ010000001">
    <property type="protein sequence ID" value="MDH6182177.1"/>
    <property type="molecule type" value="Genomic_DNA"/>
</dbReference>
<proteinExistence type="predicted"/>
<keyword evidence="1" id="KW-1133">Transmembrane helix</keyword>
<sequence length="85" mass="9421">MGNNGTWWRRFTWPSVVFVVASATLVGLSIYRLTDPPEGPVTTVLVWAQLILQAVVLVGLFVWLLKPVLFWRSGTIGENPPKAGE</sequence>
<evidence type="ECO:0000256" key="1">
    <source>
        <dbReference type="SAM" id="Phobius"/>
    </source>
</evidence>
<reference evidence="2 3" key="1">
    <citation type="submission" date="2023-04" db="EMBL/GenBank/DDBJ databases">
        <title>Genome Encyclopedia of Bacteria and Archaea VI: Functional Genomics of Type Strains.</title>
        <authorList>
            <person name="Whitman W."/>
        </authorList>
    </citation>
    <scope>NUCLEOTIDE SEQUENCE [LARGE SCALE GENOMIC DNA]</scope>
    <source>
        <strain evidence="2 3">SG_E_30_P1</strain>
    </source>
</reference>
<feature type="transmembrane region" description="Helical" evidence="1">
    <location>
        <begin position="44"/>
        <end position="65"/>
    </location>
</feature>
<name>A0ABT6KSK8_9MICO</name>
<comment type="caution">
    <text evidence="2">The sequence shown here is derived from an EMBL/GenBank/DDBJ whole genome shotgun (WGS) entry which is preliminary data.</text>
</comment>
<dbReference type="Proteomes" id="UP001160142">
    <property type="component" value="Unassembled WGS sequence"/>
</dbReference>
<organism evidence="2 3">
    <name type="scientific">Antiquaquibacter oligotrophicus</name>
    <dbReference type="NCBI Taxonomy" id="2880260"/>
    <lineage>
        <taxon>Bacteria</taxon>
        <taxon>Bacillati</taxon>
        <taxon>Actinomycetota</taxon>
        <taxon>Actinomycetes</taxon>
        <taxon>Micrococcales</taxon>
        <taxon>Microbacteriaceae</taxon>
        <taxon>Antiquaquibacter</taxon>
    </lineage>
</organism>
<feature type="transmembrane region" description="Helical" evidence="1">
    <location>
        <begin position="12"/>
        <end position="32"/>
    </location>
</feature>